<keyword evidence="1" id="KW-0812">Transmembrane</keyword>
<protein>
    <submittedName>
        <fullName evidence="2">M50 family metallopeptidase</fullName>
    </submittedName>
</protein>
<evidence type="ECO:0000256" key="1">
    <source>
        <dbReference type="SAM" id="Phobius"/>
    </source>
</evidence>
<evidence type="ECO:0000313" key="3">
    <source>
        <dbReference type="Proteomes" id="UP001315686"/>
    </source>
</evidence>
<dbReference type="AlphaFoldDB" id="A0AAP2G474"/>
<keyword evidence="3" id="KW-1185">Reference proteome</keyword>
<accession>A0AAP2G474</accession>
<organism evidence="2 3">
    <name type="scientific">Harenicola maris</name>
    <dbReference type="NCBI Taxonomy" id="2841044"/>
    <lineage>
        <taxon>Bacteria</taxon>
        <taxon>Pseudomonadati</taxon>
        <taxon>Pseudomonadota</taxon>
        <taxon>Alphaproteobacteria</taxon>
        <taxon>Rhodobacterales</taxon>
        <taxon>Paracoccaceae</taxon>
        <taxon>Harenicola</taxon>
    </lineage>
</organism>
<comment type="caution">
    <text evidence="2">The sequence shown here is derived from an EMBL/GenBank/DDBJ whole genome shotgun (WGS) entry which is preliminary data.</text>
</comment>
<dbReference type="RefSeq" id="WP_327793813.1">
    <property type="nucleotide sequence ID" value="NZ_JADQAZ010000002.1"/>
</dbReference>
<feature type="transmembrane region" description="Helical" evidence="1">
    <location>
        <begin position="6"/>
        <end position="27"/>
    </location>
</feature>
<dbReference type="InterPro" id="IPR049500">
    <property type="entry name" value="Peptidase_M50B-like"/>
</dbReference>
<feature type="transmembrane region" description="Helical" evidence="1">
    <location>
        <begin position="73"/>
        <end position="95"/>
    </location>
</feature>
<dbReference type="Proteomes" id="UP001315686">
    <property type="component" value="Unassembled WGS sequence"/>
</dbReference>
<proteinExistence type="predicted"/>
<dbReference type="EMBL" id="JADQAZ010000002">
    <property type="protein sequence ID" value="MBT0957583.1"/>
    <property type="molecule type" value="Genomic_DNA"/>
</dbReference>
<feature type="transmembrane region" description="Helical" evidence="1">
    <location>
        <begin position="187"/>
        <end position="210"/>
    </location>
</feature>
<feature type="transmembrane region" description="Helical" evidence="1">
    <location>
        <begin position="34"/>
        <end position="53"/>
    </location>
</feature>
<reference evidence="2 3" key="1">
    <citation type="journal article" date="2021" name="Arch. Microbiol.">
        <title>Harenicola maris gen. nov., sp. nov. isolated from the Sea of Japan shallow sediments.</title>
        <authorList>
            <person name="Romanenko L.A."/>
            <person name="Kurilenko V.V."/>
            <person name="Chernysheva N.Y."/>
            <person name="Tekutyeva L.A."/>
            <person name="Velansky P.V."/>
            <person name="Svetashev V.I."/>
            <person name="Isaeva M.P."/>
        </authorList>
    </citation>
    <scope>NUCLEOTIDE SEQUENCE [LARGE SCALE GENOMIC DNA]</scope>
    <source>
        <strain evidence="2 3">KMM 3653</strain>
    </source>
</reference>
<dbReference type="PANTHER" id="PTHR33979:SF2">
    <property type="entry name" value="PEPTIDASE M50B-LIKE-DOMAIN-CONTAINING PROTEIN"/>
    <property type="match status" value="1"/>
</dbReference>
<feature type="transmembrane region" description="Helical" evidence="1">
    <location>
        <begin position="102"/>
        <end position="119"/>
    </location>
</feature>
<sequence length="230" mass="24557">MERLKGHWQLIALTALVFALWSTPVVVPLKILVVFFHELAHGLAAILTGGSIVELSLVPGQGGHALTRGGSRFLILSAGYMGSLLIGLMLLLVALRTQADRLVLGLCGLVMLVVTALYIRDIFPLLFCGATGAGMLAIAQFLPVTVNDLVLRVIGLTSLIYAPYDIFSDTIARSSLRSDAFMLAEEFWGSAAFWGGIWLVISLCVIGLALRYGLGPASNLSFGPSDDPRS</sequence>
<dbReference type="Pfam" id="PF13398">
    <property type="entry name" value="Peptidase_M50B"/>
    <property type="match status" value="1"/>
</dbReference>
<feature type="transmembrane region" description="Helical" evidence="1">
    <location>
        <begin position="149"/>
        <end position="167"/>
    </location>
</feature>
<feature type="transmembrane region" description="Helical" evidence="1">
    <location>
        <begin position="125"/>
        <end position="142"/>
    </location>
</feature>
<name>A0AAP2G474_9RHOB</name>
<dbReference type="PANTHER" id="PTHR33979">
    <property type="entry name" value="OS02G0221600 PROTEIN"/>
    <property type="match status" value="1"/>
</dbReference>
<evidence type="ECO:0000313" key="2">
    <source>
        <dbReference type="EMBL" id="MBT0957583.1"/>
    </source>
</evidence>
<gene>
    <name evidence="2" type="ORF">IV417_09300</name>
</gene>
<keyword evidence="1" id="KW-1133">Transmembrane helix</keyword>
<keyword evidence="1" id="KW-0472">Membrane</keyword>